<evidence type="ECO:0000313" key="1">
    <source>
        <dbReference type="Proteomes" id="UP000887540"/>
    </source>
</evidence>
<name>A0A914EGZ3_9BILA</name>
<sequence>MLEFFHALRLFPSNPDPQSPGHRSPGERIKYSLTNHLRTFRLYSHSFIHHEAKVRARANQIQAETNAEIAVGKARANVTAAQARAYEQLAVAQTQVEANAAAAQTRAHVIG</sequence>
<dbReference type="WBParaSite" id="ACRNAN_scaffold821.g11125.t1">
    <property type="protein sequence ID" value="ACRNAN_scaffold821.g11125.t1"/>
    <property type="gene ID" value="ACRNAN_scaffold821.g11125"/>
</dbReference>
<protein>
    <submittedName>
        <fullName evidence="2">Uncharacterized protein</fullName>
    </submittedName>
</protein>
<evidence type="ECO:0000313" key="2">
    <source>
        <dbReference type="WBParaSite" id="ACRNAN_scaffold821.g11125.t1"/>
    </source>
</evidence>
<keyword evidence="1" id="KW-1185">Reference proteome</keyword>
<dbReference type="AlphaFoldDB" id="A0A914EGZ3"/>
<dbReference type="Proteomes" id="UP000887540">
    <property type="component" value="Unplaced"/>
</dbReference>
<proteinExistence type="predicted"/>
<reference evidence="2" key="1">
    <citation type="submission" date="2022-11" db="UniProtKB">
        <authorList>
            <consortium name="WormBaseParasite"/>
        </authorList>
    </citation>
    <scope>IDENTIFICATION</scope>
</reference>
<accession>A0A914EGZ3</accession>
<organism evidence="1 2">
    <name type="scientific">Acrobeloides nanus</name>
    <dbReference type="NCBI Taxonomy" id="290746"/>
    <lineage>
        <taxon>Eukaryota</taxon>
        <taxon>Metazoa</taxon>
        <taxon>Ecdysozoa</taxon>
        <taxon>Nematoda</taxon>
        <taxon>Chromadorea</taxon>
        <taxon>Rhabditida</taxon>
        <taxon>Tylenchina</taxon>
        <taxon>Cephalobomorpha</taxon>
        <taxon>Cephaloboidea</taxon>
        <taxon>Cephalobidae</taxon>
        <taxon>Acrobeloides</taxon>
    </lineage>
</organism>